<evidence type="ECO:0000313" key="5">
    <source>
        <dbReference type="EMBL" id="MCH4822304.1"/>
    </source>
</evidence>
<dbReference type="Pfam" id="PF01103">
    <property type="entry name" value="Omp85"/>
    <property type="match status" value="1"/>
</dbReference>
<comment type="subcellular location">
    <subcellularLocation>
        <location evidence="1">Membrane</location>
    </subcellularLocation>
</comment>
<evidence type="ECO:0000256" key="3">
    <source>
        <dbReference type="SAM" id="SignalP"/>
    </source>
</evidence>
<organism evidence="5 6">
    <name type="scientific">Christiangramia lutea</name>
    <dbReference type="NCBI Taxonomy" id="1607951"/>
    <lineage>
        <taxon>Bacteria</taxon>
        <taxon>Pseudomonadati</taxon>
        <taxon>Bacteroidota</taxon>
        <taxon>Flavobacteriia</taxon>
        <taxon>Flavobacteriales</taxon>
        <taxon>Flavobacteriaceae</taxon>
        <taxon>Christiangramia</taxon>
    </lineage>
</organism>
<dbReference type="GO" id="GO:0019867">
    <property type="term" value="C:outer membrane"/>
    <property type="evidence" value="ECO:0007669"/>
    <property type="project" value="InterPro"/>
</dbReference>
<comment type="caution">
    <text evidence="5">The sequence shown here is derived from an EMBL/GenBank/DDBJ whole genome shotgun (WGS) entry which is preliminary data.</text>
</comment>
<dbReference type="AlphaFoldDB" id="A0A9X1V1D5"/>
<feature type="domain" description="Bacterial surface antigen (D15)" evidence="4">
    <location>
        <begin position="180"/>
        <end position="299"/>
    </location>
</feature>
<reference evidence="5" key="1">
    <citation type="submission" date="2022-03" db="EMBL/GenBank/DDBJ databases">
        <title>Gramella crocea sp. nov., isolated from activated sludge of a seafood processing plant.</title>
        <authorList>
            <person name="Zhang X."/>
        </authorList>
    </citation>
    <scope>NUCLEOTIDE SEQUENCE</scope>
    <source>
        <strain evidence="5">YJ019</strain>
    </source>
</reference>
<evidence type="ECO:0000256" key="2">
    <source>
        <dbReference type="ARBA" id="ARBA00023136"/>
    </source>
</evidence>
<evidence type="ECO:0000259" key="4">
    <source>
        <dbReference type="Pfam" id="PF01103"/>
    </source>
</evidence>
<evidence type="ECO:0000256" key="1">
    <source>
        <dbReference type="ARBA" id="ARBA00004370"/>
    </source>
</evidence>
<accession>A0A9X1V1D5</accession>
<feature type="chain" id="PRO_5040987323" evidence="3">
    <location>
        <begin position="20"/>
        <end position="354"/>
    </location>
</feature>
<dbReference type="InterPro" id="IPR000184">
    <property type="entry name" value="Bac_surfAg_D15"/>
</dbReference>
<evidence type="ECO:0000313" key="6">
    <source>
        <dbReference type="Proteomes" id="UP001139226"/>
    </source>
</evidence>
<proteinExistence type="predicted"/>
<dbReference type="RefSeq" id="WP_240712414.1">
    <property type="nucleotide sequence ID" value="NZ_JAKVTV010000001.1"/>
</dbReference>
<name>A0A9X1V1D5_9FLAO</name>
<gene>
    <name evidence="5" type="ORF">ML462_03880</name>
</gene>
<dbReference type="Gene3D" id="2.40.160.50">
    <property type="entry name" value="membrane protein fhac: a member of the omp85/tpsb transporter family"/>
    <property type="match status" value="1"/>
</dbReference>
<feature type="signal peptide" evidence="3">
    <location>
        <begin position="1"/>
        <end position="19"/>
    </location>
</feature>
<sequence length="354" mass="39961">MKTLSILFLLALMVPDLSAQQQESEKEDSKKIKIAALPYINYSRTIDFSYGLMGTAFYKVNAEDSISPSSSTMLIGIYSTSKSYVGMLVQQFFLAEDTWRTKISVGTGTGNLQFYEEFYTGGQFVDYSNNMRFLVGRVSRRLVSNLFVGVSGGISNSRTEFDLEPEQVIDIPLNFLGGFVQSDSRNNVNYPSNGHKIEADYKNFGAWLGNDQSFHRLDLTYDHYSNFGNEDRVFLARFHSRISFGDVPFVGQHTVGGENIRGYSEGRYRDNELYSIQGEYRHKFKSRFGFVAFGGFAMVTPDISELFDQLVLPGVGAGIRYRILQKEKINLGLDVAVGRNDWSLSFLISDAFSR</sequence>
<dbReference type="Proteomes" id="UP001139226">
    <property type="component" value="Unassembled WGS sequence"/>
</dbReference>
<keyword evidence="6" id="KW-1185">Reference proteome</keyword>
<dbReference type="EMBL" id="JAKVTV010000001">
    <property type="protein sequence ID" value="MCH4822304.1"/>
    <property type="molecule type" value="Genomic_DNA"/>
</dbReference>
<keyword evidence="2" id="KW-0472">Membrane</keyword>
<protein>
    <submittedName>
        <fullName evidence="5">BamA/TamA family outer membrane protein</fullName>
    </submittedName>
</protein>
<keyword evidence="3" id="KW-0732">Signal</keyword>